<dbReference type="GO" id="GO:0005764">
    <property type="term" value="C:lysosome"/>
    <property type="evidence" value="ECO:0007669"/>
    <property type="project" value="TreeGrafter"/>
</dbReference>
<evidence type="ECO:0000256" key="2">
    <source>
        <dbReference type="ARBA" id="ARBA00012662"/>
    </source>
</evidence>
<protein>
    <recommendedName>
        <fullName evidence="2">alpha-L-fucosidase</fullName>
        <ecNumber evidence="2">3.2.1.51</ecNumber>
    </recommendedName>
</protein>
<keyword evidence="3" id="KW-0732">Signal</keyword>
<gene>
    <name evidence="8" type="ORF">C8P68_101655</name>
</gene>
<sequence length="595" mass="66977">MMRTKFSIRQQGALLLTLSVIYSCSTAKHTSSKSSAQKQNMVELALPAPTPMPPSPAPLPVGSVPMGDTTGVKAINMDFPMAKGPFEPTWNSIAQHYQEDAVSWLREAKFGIWVHFGPQASGLSGDWFARKMYIKGTPAYENHLKKYGSPVDSGYKDMLHEWNPKELDPAKLVKLYHDIGARFLLIQGVHHDNFDLWNSKYQPWNSVNIGPHKDLLGEWSKAVKQQGMHFGIAFHHEYTWWWWQTAYRTDDNGKMYDGRLTLADGKGKWWEGYDPKLLYGINLREYKGMDDFMSKPDGGIFTRHLDYAKWYVNRWALRILDAVNKYDPDFVYTDGDSKQPFSGDKTGTGIRSDADQRMIASYFNLELARRGKQDVFSITKFFPAGQKGIVTTMEGHFPAKIKTDQPWMGENAVGDWYYAPGFIYDPNAVIHCLLENVCKDGAYAVSIPIRPDGSLEPACLKMLHEIGDWMKINGSAIYGSKAWVKFGEGKDGKISVLPSGNLGSKQSDFKFGPEDLRFTVGKDGSLNVFTMMVPPSGSKLIVRSLNKGNADYKAISSVRLLGYNGKIDWTQDENGLHITLPDTEKFKTALCFSVN</sequence>
<dbReference type="SMART" id="SM00812">
    <property type="entry name" value="Alpha_L_fucos"/>
    <property type="match status" value="1"/>
</dbReference>
<dbReference type="PROSITE" id="PS51257">
    <property type="entry name" value="PROKAR_LIPOPROTEIN"/>
    <property type="match status" value="1"/>
</dbReference>
<evidence type="ECO:0000256" key="5">
    <source>
        <dbReference type="ARBA" id="ARBA00023295"/>
    </source>
</evidence>
<evidence type="ECO:0000256" key="3">
    <source>
        <dbReference type="ARBA" id="ARBA00022729"/>
    </source>
</evidence>
<dbReference type="Proteomes" id="UP000244168">
    <property type="component" value="Unassembled WGS sequence"/>
</dbReference>
<dbReference type="GO" id="GO:0004560">
    <property type="term" value="F:alpha-L-fucosidase activity"/>
    <property type="evidence" value="ECO:0007669"/>
    <property type="project" value="InterPro"/>
</dbReference>
<reference evidence="8 9" key="1">
    <citation type="submission" date="2018-04" db="EMBL/GenBank/DDBJ databases">
        <title>Genomic Encyclopedia of Archaeal and Bacterial Type Strains, Phase II (KMG-II): from individual species to whole genera.</title>
        <authorList>
            <person name="Goeker M."/>
        </authorList>
    </citation>
    <scope>NUCLEOTIDE SEQUENCE [LARGE SCALE GENOMIC DNA]</scope>
    <source>
        <strain evidence="8 9">DSM 26809</strain>
    </source>
</reference>
<dbReference type="SUPFAM" id="SSF51445">
    <property type="entry name" value="(Trans)glycosidases"/>
    <property type="match status" value="1"/>
</dbReference>
<dbReference type="PANTHER" id="PTHR10030:SF37">
    <property type="entry name" value="ALPHA-L-FUCOSIDASE-RELATED"/>
    <property type="match status" value="1"/>
</dbReference>
<evidence type="ECO:0000256" key="1">
    <source>
        <dbReference type="ARBA" id="ARBA00007951"/>
    </source>
</evidence>
<dbReference type="GO" id="GO:0016139">
    <property type="term" value="P:glycoside catabolic process"/>
    <property type="evidence" value="ECO:0007669"/>
    <property type="project" value="TreeGrafter"/>
</dbReference>
<feature type="domain" description="Alpha-L-fucosidase C-terminal" evidence="7">
    <location>
        <begin position="515"/>
        <end position="587"/>
    </location>
</feature>
<dbReference type="InterPro" id="IPR057739">
    <property type="entry name" value="Glyco_hydro_29_N"/>
</dbReference>
<dbReference type="AlphaFoldDB" id="A0A2T5JG81"/>
<dbReference type="Pfam" id="PF16757">
    <property type="entry name" value="Fucosidase_C"/>
    <property type="match status" value="1"/>
</dbReference>
<dbReference type="InterPro" id="IPR000933">
    <property type="entry name" value="Glyco_hydro_29"/>
</dbReference>
<evidence type="ECO:0000313" key="8">
    <source>
        <dbReference type="EMBL" id="PTR01421.1"/>
    </source>
</evidence>
<proteinExistence type="inferred from homology"/>
<accession>A0A2T5JG81</accession>
<dbReference type="Gene3D" id="3.20.20.80">
    <property type="entry name" value="Glycosidases"/>
    <property type="match status" value="1"/>
</dbReference>
<keyword evidence="4" id="KW-0378">Hydrolase</keyword>
<dbReference type="InterPro" id="IPR017853">
    <property type="entry name" value="GH"/>
</dbReference>
<dbReference type="EC" id="3.2.1.51" evidence="2"/>
<dbReference type="PANTHER" id="PTHR10030">
    <property type="entry name" value="ALPHA-L-FUCOSIDASE"/>
    <property type="match status" value="1"/>
</dbReference>
<dbReference type="EMBL" id="QAOQ01000001">
    <property type="protein sequence ID" value="PTR01421.1"/>
    <property type="molecule type" value="Genomic_DNA"/>
</dbReference>
<keyword evidence="5" id="KW-0326">Glycosidase</keyword>
<evidence type="ECO:0000256" key="4">
    <source>
        <dbReference type="ARBA" id="ARBA00022801"/>
    </source>
</evidence>
<evidence type="ECO:0000259" key="7">
    <source>
        <dbReference type="Pfam" id="PF16757"/>
    </source>
</evidence>
<evidence type="ECO:0000259" key="6">
    <source>
        <dbReference type="Pfam" id="PF01120"/>
    </source>
</evidence>
<dbReference type="RefSeq" id="WP_107826809.1">
    <property type="nucleotide sequence ID" value="NZ_CP160205.1"/>
</dbReference>
<feature type="domain" description="Glycoside hydrolase family 29 N-terminal" evidence="6">
    <location>
        <begin position="81"/>
        <end position="474"/>
    </location>
</feature>
<dbReference type="OrthoDB" id="107551at2"/>
<organism evidence="8 9">
    <name type="scientific">Mucilaginibacter yixingensis</name>
    <dbReference type="NCBI Taxonomy" id="1295612"/>
    <lineage>
        <taxon>Bacteria</taxon>
        <taxon>Pseudomonadati</taxon>
        <taxon>Bacteroidota</taxon>
        <taxon>Sphingobacteriia</taxon>
        <taxon>Sphingobacteriales</taxon>
        <taxon>Sphingobacteriaceae</taxon>
        <taxon>Mucilaginibacter</taxon>
    </lineage>
</organism>
<name>A0A2T5JG81_9SPHI</name>
<dbReference type="GO" id="GO:0006004">
    <property type="term" value="P:fucose metabolic process"/>
    <property type="evidence" value="ECO:0007669"/>
    <property type="project" value="TreeGrafter"/>
</dbReference>
<comment type="similarity">
    <text evidence="1">Belongs to the glycosyl hydrolase 29 family.</text>
</comment>
<comment type="caution">
    <text evidence="8">The sequence shown here is derived from an EMBL/GenBank/DDBJ whole genome shotgun (WGS) entry which is preliminary data.</text>
</comment>
<dbReference type="InterPro" id="IPR013780">
    <property type="entry name" value="Glyco_hydro_b"/>
</dbReference>
<dbReference type="Pfam" id="PF01120">
    <property type="entry name" value="Alpha_L_fucos"/>
    <property type="match status" value="1"/>
</dbReference>
<dbReference type="InterPro" id="IPR031919">
    <property type="entry name" value="Fucosidase_C"/>
</dbReference>
<keyword evidence="9" id="KW-1185">Reference proteome</keyword>
<evidence type="ECO:0000313" key="9">
    <source>
        <dbReference type="Proteomes" id="UP000244168"/>
    </source>
</evidence>
<dbReference type="Gene3D" id="2.60.40.1180">
    <property type="entry name" value="Golgi alpha-mannosidase II"/>
    <property type="match status" value="1"/>
</dbReference>